<evidence type="ECO:0000313" key="2">
    <source>
        <dbReference type="Proteomes" id="UP001144978"/>
    </source>
</evidence>
<sequence length="90" mass="10393">MVTKRGTFTVEQQLTAPVRTCRIIFTEWINDALECEYSRTQRLFAEAWYSMAALHQEHAVTRSQKTDKLPSNKRSQSPLNPSSIFTQLDS</sequence>
<reference evidence="1" key="1">
    <citation type="submission" date="2022-08" db="EMBL/GenBank/DDBJ databases">
        <title>Genome Sequence of Pycnoporus sanguineus.</title>
        <authorList>
            <person name="Buettner E."/>
        </authorList>
    </citation>
    <scope>NUCLEOTIDE SEQUENCE</scope>
    <source>
        <strain evidence="1">CG-C14</strain>
    </source>
</reference>
<dbReference type="Proteomes" id="UP001144978">
    <property type="component" value="Unassembled WGS sequence"/>
</dbReference>
<proteinExistence type="predicted"/>
<name>A0ACC1P8J1_9APHY</name>
<evidence type="ECO:0000313" key="1">
    <source>
        <dbReference type="EMBL" id="KAJ2988474.1"/>
    </source>
</evidence>
<accession>A0ACC1P8J1</accession>
<protein>
    <submittedName>
        <fullName evidence="1">Uncharacterized protein</fullName>
    </submittedName>
</protein>
<dbReference type="EMBL" id="JANSHE010002963">
    <property type="protein sequence ID" value="KAJ2988474.1"/>
    <property type="molecule type" value="Genomic_DNA"/>
</dbReference>
<organism evidence="1 2">
    <name type="scientific">Trametes sanguinea</name>
    <dbReference type="NCBI Taxonomy" id="158606"/>
    <lineage>
        <taxon>Eukaryota</taxon>
        <taxon>Fungi</taxon>
        <taxon>Dikarya</taxon>
        <taxon>Basidiomycota</taxon>
        <taxon>Agaricomycotina</taxon>
        <taxon>Agaricomycetes</taxon>
        <taxon>Polyporales</taxon>
        <taxon>Polyporaceae</taxon>
        <taxon>Trametes</taxon>
    </lineage>
</organism>
<gene>
    <name evidence="1" type="ORF">NUW54_g9104</name>
</gene>
<comment type="caution">
    <text evidence="1">The sequence shown here is derived from an EMBL/GenBank/DDBJ whole genome shotgun (WGS) entry which is preliminary data.</text>
</comment>
<keyword evidence="2" id="KW-1185">Reference proteome</keyword>